<dbReference type="Pfam" id="PF00857">
    <property type="entry name" value="Isochorismatase"/>
    <property type="match status" value="1"/>
</dbReference>
<accession>A0A1Y5PRA2</accession>
<dbReference type="InterPro" id="IPR000868">
    <property type="entry name" value="Isochorismatase-like_dom"/>
</dbReference>
<feature type="domain" description="Isochorismatase-like" evidence="2">
    <location>
        <begin position="11"/>
        <end position="181"/>
    </location>
</feature>
<sequence length="196" mass="20795">MTLLDIDPSTTALVVVDLQNGIVAMDTKPHPSGAIVDNSVRIARALRRAGGTVILVRATISADGGDMLAPPCDQPRPPMPASIPADYFDLVPALAPEAGDLVVTKRQWGAFYGTDLELQLRRRGLKTLILTGIATNFGVESTARFAFELGFEQIFVSDAISAASEAAHDASLAVFARMGHVRPADVVVQSIETART</sequence>
<dbReference type="Gene3D" id="3.40.50.850">
    <property type="entry name" value="Isochorismatase-like"/>
    <property type="match status" value="1"/>
</dbReference>
<dbReference type="KEGG" id="sphu:SPPYR_1412"/>
<dbReference type="PANTHER" id="PTHR43540:SF7">
    <property type="entry name" value="ISOCHORISMATASE FAMILY PROTEIN YECD"/>
    <property type="match status" value="1"/>
</dbReference>
<evidence type="ECO:0000313" key="3">
    <source>
        <dbReference type="EMBL" id="SBV32532.1"/>
    </source>
</evidence>
<dbReference type="EC" id="3.-.-.-" evidence="3"/>
<dbReference type="InterPro" id="IPR036380">
    <property type="entry name" value="Isochorismatase-like_sf"/>
</dbReference>
<reference evidence="3" key="1">
    <citation type="submission" date="2016-03" db="EMBL/GenBank/DDBJ databases">
        <authorList>
            <person name="Ploux O."/>
        </authorList>
    </citation>
    <scope>NUCLEOTIDE SEQUENCE</scope>
    <source>
        <strain evidence="3">UC10</strain>
    </source>
</reference>
<dbReference type="GO" id="GO:0016787">
    <property type="term" value="F:hydrolase activity"/>
    <property type="evidence" value="ECO:0007669"/>
    <property type="project" value="UniProtKB-KW"/>
</dbReference>
<dbReference type="RefSeq" id="WP_221235238.1">
    <property type="nucleotide sequence ID" value="NZ_LT598653.1"/>
</dbReference>
<protein>
    <submittedName>
        <fullName evidence="3">Uncharacterized isochorismatase family protein YwoC</fullName>
        <ecNumber evidence="3">3.-.-.-</ecNumber>
    </submittedName>
</protein>
<organism evidence="3">
    <name type="scientific">uncultured Sphingopyxis sp</name>
    <dbReference type="NCBI Taxonomy" id="310581"/>
    <lineage>
        <taxon>Bacteria</taxon>
        <taxon>Pseudomonadati</taxon>
        <taxon>Pseudomonadota</taxon>
        <taxon>Alphaproteobacteria</taxon>
        <taxon>Sphingomonadales</taxon>
        <taxon>Sphingomonadaceae</taxon>
        <taxon>Sphingopyxis</taxon>
        <taxon>environmental samples</taxon>
    </lineage>
</organism>
<dbReference type="CDD" id="cd00431">
    <property type="entry name" value="cysteine_hydrolases"/>
    <property type="match status" value="1"/>
</dbReference>
<dbReference type="EMBL" id="LT598653">
    <property type="protein sequence ID" value="SBV32532.1"/>
    <property type="molecule type" value="Genomic_DNA"/>
</dbReference>
<dbReference type="InterPro" id="IPR050272">
    <property type="entry name" value="Isochorismatase-like_hydrls"/>
</dbReference>
<gene>
    <name evidence="3" type="primary">ywoC</name>
    <name evidence="3" type="ORF">SPPYR_1412</name>
</gene>
<proteinExistence type="predicted"/>
<evidence type="ECO:0000259" key="2">
    <source>
        <dbReference type="Pfam" id="PF00857"/>
    </source>
</evidence>
<keyword evidence="1 3" id="KW-0378">Hydrolase</keyword>
<name>A0A1Y5PRA2_9SPHN</name>
<dbReference type="AlphaFoldDB" id="A0A1Y5PRA2"/>
<evidence type="ECO:0000256" key="1">
    <source>
        <dbReference type="ARBA" id="ARBA00022801"/>
    </source>
</evidence>
<dbReference type="SUPFAM" id="SSF52499">
    <property type="entry name" value="Isochorismatase-like hydrolases"/>
    <property type="match status" value="1"/>
</dbReference>
<dbReference type="PANTHER" id="PTHR43540">
    <property type="entry name" value="PEROXYUREIDOACRYLATE/UREIDOACRYLATE AMIDOHYDROLASE-RELATED"/>
    <property type="match status" value="1"/>
</dbReference>